<keyword evidence="2" id="KW-1185">Reference proteome</keyword>
<organism evidence="1 2">
    <name type="scientific">Pistacia atlantica</name>
    <dbReference type="NCBI Taxonomy" id="434234"/>
    <lineage>
        <taxon>Eukaryota</taxon>
        <taxon>Viridiplantae</taxon>
        <taxon>Streptophyta</taxon>
        <taxon>Embryophyta</taxon>
        <taxon>Tracheophyta</taxon>
        <taxon>Spermatophyta</taxon>
        <taxon>Magnoliopsida</taxon>
        <taxon>eudicotyledons</taxon>
        <taxon>Gunneridae</taxon>
        <taxon>Pentapetalae</taxon>
        <taxon>rosids</taxon>
        <taxon>malvids</taxon>
        <taxon>Sapindales</taxon>
        <taxon>Anacardiaceae</taxon>
        <taxon>Pistacia</taxon>
    </lineage>
</organism>
<protein>
    <submittedName>
        <fullName evidence="1">Uncharacterized protein</fullName>
    </submittedName>
</protein>
<accession>A0ACC0ZTJ7</accession>
<name>A0ACC0ZTJ7_9ROSI</name>
<gene>
    <name evidence="1" type="ORF">Patl1_33327</name>
</gene>
<sequence length="111" mass="13386">MEKLSHSLQEYHHVWIFWEQLESMWQSKMQLGCREENDPIMQEINTLLSFDKSDEEWAMFGRGLALAKVEGETILQCLRDFDLWRTHLEDKDFVTALIHRLNQLQRQTIHI</sequence>
<proteinExistence type="predicted"/>
<dbReference type="EMBL" id="CM047910">
    <property type="protein sequence ID" value="KAJ0076047.1"/>
    <property type="molecule type" value="Genomic_DNA"/>
</dbReference>
<evidence type="ECO:0000313" key="2">
    <source>
        <dbReference type="Proteomes" id="UP001164250"/>
    </source>
</evidence>
<dbReference type="Proteomes" id="UP001164250">
    <property type="component" value="Chromosome 15"/>
</dbReference>
<evidence type="ECO:0000313" key="1">
    <source>
        <dbReference type="EMBL" id="KAJ0076047.1"/>
    </source>
</evidence>
<reference evidence="2" key="1">
    <citation type="journal article" date="2023" name="G3 (Bethesda)">
        <title>Genome assembly and association tests identify interacting loci associated with vigor, precocity, and sex in interspecific pistachio rootstocks.</title>
        <authorList>
            <person name="Palmer W."/>
            <person name="Jacygrad E."/>
            <person name="Sagayaradj S."/>
            <person name="Cavanaugh K."/>
            <person name="Han R."/>
            <person name="Bertier L."/>
            <person name="Beede B."/>
            <person name="Kafkas S."/>
            <person name="Golino D."/>
            <person name="Preece J."/>
            <person name="Michelmore R."/>
        </authorList>
    </citation>
    <scope>NUCLEOTIDE SEQUENCE [LARGE SCALE GENOMIC DNA]</scope>
</reference>
<comment type="caution">
    <text evidence="1">The sequence shown here is derived from an EMBL/GenBank/DDBJ whole genome shotgun (WGS) entry which is preliminary data.</text>
</comment>